<accession>W6ZP15</accession>
<dbReference type="Proteomes" id="UP000054032">
    <property type="component" value="Unassembled WGS sequence"/>
</dbReference>
<dbReference type="OrthoDB" id="3784217at2759"/>
<proteinExistence type="predicted"/>
<gene>
    <name evidence="1" type="ORF">COCMIDRAFT_33307</name>
</gene>
<dbReference type="EMBL" id="KI963933">
    <property type="protein sequence ID" value="EUC49249.1"/>
    <property type="molecule type" value="Genomic_DNA"/>
</dbReference>
<dbReference type="GeneID" id="19122287"/>
<dbReference type="RefSeq" id="XP_007684178.1">
    <property type="nucleotide sequence ID" value="XM_007685988.1"/>
</dbReference>
<name>W6ZP15_COCMI</name>
<protein>
    <submittedName>
        <fullName evidence="1">Uncharacterized protein</fullName>
    </submittedName>
</protein>
<keyword evidence="2" id="KW-1185">Reference proteome</keyword>
<dbReference type="HOGENOM" id="CLU_1524881_0_0_1"/>
<organism evidence="1 2">
    <name type="scientific">Bipolaris oryzae ATCC 44560</name>
    <dbReference type="NCBI Taxonomy" id="930090"/>
    <lineage>
        <taxon>Eukaryota</taxon>
        <taxon>Fungi</taxon>
        <taxon>Dikarya</taxon>
        <taxon>Ascomycota</taxon>
        <taxon>Pezizomycotina</taxon>
        <taxon>Dothideomycetes</taxon>
        <taxon>Pleosporomycetidae</taxon>
        <taxon>Pleosporales</taxon>
        <taxon>Pleosporineae</taxon>
        <taxon>Pleosporaceae</taxon>
        <taxon>Bipolaris</taxon>
    </lineage>
</organism>
<sequence>MPRDPVADRAMYHRIQDLFHNLLVVKSSLDTRLHLENLIQNSSYYCLTCSPSPSSPSPTPGSCGPTCPLLRPRSSAGFIPSDSSPSNMSSIQSNFESYYDILKDIYRKGRDVTDAEAAGWEKQAEEMRKWSETPMERWERQGWEVWRRREKWKRGGFGREWEGGGVWGAKTEGRGE</sequence>
<dbReference type="KEGG" id="bor:COCMIDRAFT_33307"/>
<evidence type="ECO:0000313" key="2">
    <source>
        <dbReference type="Proteomes" id="UP000054032"/>
    </source>
</evidence>
<evidence type="ECO:0000313" key="1">
    <source>
        <dbReference type="EMBL" id="EUC49249.1"/>
    </source>
</evidence>
<reference evidence="1 2" key="1">
    <citation type="journal article" date="2013" name="PLoS Genet.">
        <title>Comparative genome structure, secondary metabolite, and effector coding capacity across Cochliobolus pathogens.</title>
        <authorList>
            <person name="Condon B.J."/>
            <person name="Leng Y."/>
            <person name="Wu D."/>
            <person name="Bushley K.E."/>
            <person name="Ohm R.A."/>
            <person name="Otillar R."/>
            <person name="Martin J."/>
            <person name="Schackwitz W."/>
            <person name="Grimwood J."/>
            <person name="MohdZainudin N."/>
            <person name="Xue C."/>
            <person name="Wang R."/>
            <person name="Manning V.A."/>
            <person name="Dhillon B."/>
            <person name="Tu Z.J."/>
            <person name="Steffenson B.J."/>
            <person name="Salamov A."/>
            <person name="Sun H."/>
            <person name="Lowry S."/>
            <person name="LaButti K."/>
            <person name="Han J."/>
            <person name="Copeland A."/>
            <person name="Lindquist E."/>
            <person name="Barry K."/>
            <person name="Schmutz J."/>
            <person name="Baker S.E."/>
            <person name="Ciuffetti L.M."/>
            <person name="Grigoriev I.V."/>
            <person name="Zhong S."/>
            <person name="Turgeon B.G."/>
        </authorList>
    </citation>
    <scope>NUCLEOTIDE SEQUENCE [LARGE SCALE GENOMIC DNA]</scope>
    <source>
        <strain evidence="1 2">ATCC 44560</strain>
    </source>
</reference>
<dbReference type="AlphaFoldDB" id="W6ZP15"/>